<accession>Q9NXW7</accession>
<sequence length="163" mass="18847">MQILESSRPIVKCEHFLILHFQVDISTQKQALGKISKFIAYVCVCVRVETEVCVCVHVWRVLLHGVQFSVFVCLKACEDLTVGFPLYSVYAFFFGALVKRLLLLASNFALSVLALPLANPIHYREFLGQGWRQFMCKCLLKDSVTAFKKYSVYLWRNNMYTYL</sequence>
<dbReference type="AlphaFoldDB" id="Q9NXW7"/>
<dbReference type="EMBL" id="AK000022">
    <property type="protein sequence ID" value="BAA90890.1"/>
    <property type="molecule type" value="mRNA"/>
</dbReference>
<protein>
    <submittedName>
        <fullName evidence="1">cDNA FLJ20015 fis, clone ADSE00237</fullName>
    </submittedName>
</protein>
<reference evidence="1" key="1">
    <citation type="submission" date="2000-02" db="EMBL/GenBank/DDBJ databases">
        <title>NEDO human cDNA sequencing project.</title>
        <authorList>
            <person name="Tanigami A."/>
            <person name="Fujiwara T."/>
            <person name="Ono T."/>
            <person name="Yamada K."/>
            <person name="Fujii Y."/>
            <person name="Ozaki K."/>
            <person name="Hirao M."/>
            <person name="Ohmori Y."/>
            <person name="Ota T."/>
            <person name="Suzuki Y."/>
            <person name="Obayashi M."/>
            <person name="Nishi T."/>
            <person name="Shibahara T."/>
            <person name="Tanaka T."/>
            <person name="Nakamura Y."/>
            <person name="Isogai T."/>
            <person name="Sugano S."/>
        </authorList>
    </citation>
    <scope>NUCLEOTIDE SEQUENCE</scope>
    <source>
        <tissue evidence="1">Adipose tissue</tissue>
    </source>
</reference>
<proteinExistence type="evidence at transcript level"/>
<organism evidence="1">
    <name type="scientific">Homo sapiens</name>
    <name type="common">Human</name>
    <dbReference type="NCBI Taxonomy" id="9606"/>
    <lineage>
        <taxon>Eukaryota</taxon>
        <taxon>Metazoa</taxon>
        <taxon>Chordata</taxon>
        <taxon>Craniata</taxon>
        <taxon>Vertebrata</taxon>
        <taxon>Euteleostomi</taxon>
        <taxon>Mammalia</taxon>
        <taxon>Eutheria</taxon>
        <taxon>Euarchontoglires</taxon>
        <taxon>Primates</taxon>
        <taxon>Haplorrhini</taxon>
        <taxon>Catarrhini</taxon>
        <taxon>Hominidae</taxon>
        <taxon>Homo</taxon>
    </lineage>
</organism>
<evidence type="ECO:0000313" key="1">
    <source>
        <dbReference type="EMBL" id="BAA90890.1"/>
    </source>
</evidence>
<name>Q9NXW7_HUMAN</name>